<protein>
    <recommendedName>
        <fullName evidence="2">Complex 1 LYR protein domain-containing protein</fullName>
    </recommendedName>
</protein>
<dbReference type="AlphaFoldDB" id="A0A0C3EIL8"/>
<accession>A0A0C3EIL8</accession>
<name>A0A0C3EIL8_9AGAM</name>
<evidence type="ECO:0000313" key="4">
    <source>
        <dbReference type="Proteomes" id="UP000053989"/>
    </source>
</evidence>
<dbReference type="CDD" id="cd20264">
    <property type="entry name" value="Complex1_LYR_LYRM4"/>
    <property type="match status" value="1"/>
</dbReference>
<evidence type="ECO:0000259" key="2">
    <source>
        <dbReference type="Pfam" id="PF05347"/>
    </source>
</evidence>
<dbReference type="GO" id="GO:1990221">
    <property type="term" value="C:L-cysteine desulfurase complex"/>
    <property type="evidence" value="ECO:0007669"/>
    <property type="project" value="TreeGrafter"/>
</dbReference>
<organism evidence="3 4">
    <name type="scientific">Scleroderma citrinum Foug A</name>
    <dbReference type="NCBI Taxonomy" id="1036808"/>
    <lineage>
        <taxon>Eukaryota</taxon>
        <taxon>Fungi</taxon>
        <taxon>Dikarya</taxon>
        <taxon>Basidiomycota</taxon>
        <taxon>Agaricomycotina</taxon>
        <taxon>Agaricomycetes</taxon>
        <taxon>Agaricomycetidae</taxon>
        <taxon>Boletales</taxon>
        <taxon>Sclerodermatineae</taxon>
        <taxon>Sclerodermataceae</taxon>
        <taxon>Scleroderma</taxon>
    </lineage>
</organism>
<dbReference type="GO" id="GO:0005739">
    <property type="term" value="C:mitochondrion"/>
    <property type="evidence" value="ECO:0007669"/>
    <property type="project" value="TreeGrafter"/>
</dbReference>
<dbReference type="PANTHER" id="PTHR13166:SF7">
    <property type="entry name" value="LYR MOTIF-CONTAINING PROTEIN 4"/>
    <property type="match status" value="1"/>
</dbReference>
<dbReference type="EMBL" id="KN822011">
    <property type="protein sequence ID" value="KIM67761.1"/>
    <property type="molecule type" value="Genomic_DNA"/>
</dbReference>
<dbReference type="Proteomes" id="UP000053989">
    <property type="component" value="Unassembled WGS sequence"/>
</dbReference>
<reference evidence="3 4" key="1">
    <citation type="submission" date="2014-04" db="EMBL/GenBank/DDBJ databases">
        <authorList>
            <consortium name="DOE Joint Genome Institute"/>
            <person name="Kuo A."/>
            <person name="Kohler A."/>
            <person name="Nagy L.G."/>
            <person name="Floudas D."/>
            <person name="Copeland A."/>
            <person name="Barry K.W."/>
            <person name="Cichocki N."/>
            <person name="Veneault-Fourrey C."/>
            <person name="LaButti K."/>
            <person name="Lindquist E.A."/>
            <person name="Lipzen A."/>
            <person name="Lundell T."/>
            <person name="Morin E."/>
            <person name="Murat C."/>
            <person name="Sun H."/>
            <person name="Tunlid A."/>
            <person name="Henrissat B."/>
            <person name="Grigoriev I.V."/>
            <person name="Hibbett D.S."/>
            <person name="Martin F."/>
            <person name="Nordberg H.P."/>
            <person name="Cantor M.N."/>
            <person name="Hua S.X."/>
        </authorList>
    </citation>
    <scope>NUCLEOTIDE SEQUENCE [LARGE SCALE GENOMIC DNA]</scope>
    <source>
        <strain evidence="3 4">Foug A</strain>
    </source>
</reference>
<comment type="similarity">
    <text evidence="1">Belongs to the complex I LYR family.</text>
</comment>
<dbReference type="InterPro" id="IPR008011">
    <property type="entry name" value="Complex1_LYR_dom"/>
</dbReference>
<evidence type="ECO:0000256" key="1">
    <source>
        <dbReference type="ARBA" id="ARBA00009508"/>
    </source>
</evidence>
<evidence type="ECO:0000313" key="3">
    <source>
        <dbReference type="EMBL" id="KIM67761.1"/>
    </source>
</evidence>
<feature type="domain" description="Complex 1 LYR protein" evidence="2">
    <location>
        <begin position="9"/>
        <end position="64"/>
    </location>
</feature>
<dbReference type="InterPro" id="IPR045297">
    <property type="entry name" value="Complex1_LYR_LYRM4"/>
</dbReference>
<gene>
    <name evidence="3" type="ORF">SCLCIDRAFT_1209890</name>
</gene>
<dbReference type="STRING" id="1036808.A0A0C3EIL8"/>
<dbReference type="PANTHER" id="PTHR13166">
    <property type="entry name" value="PROTEIN C6ORF149"/>
    <property type="match status" value="1"/>
</dbReference>
<dbReference type="OrthoDB" id="275715at2759"/>
<sequence length="101" mass="11696">MSTPPTRRALLGLYASTLRAARTFRSYNFRNYFMQRTRDNFRTMLVESDPTKVSHAYEQAVSELMVLRRSAVVNQIYGGLPLCIEEESHMPQRTQVADTHI</sequence>
<dbReference type="FunCoup" id="A0A0C3EIL8">
    <property type="interactions" value="159"/>
</dbReference>
<dbReference type="GO" id="GO:0016226">
    <property type="term" value="P:iron-sulfur cluster assembly"/>
    <property type="evidence" value="ECO:0007669"/>
    <property type="project" value="InterPro"/>
</dbReference>
<reference evidence="4" key="2">
    <citation type="submission" date="2015-01" db="EMBL/GenBank/DDBJ databases">
        <title>Evolutionary Origins and Diversification of the Mycorrhizal Mutualists.</title>
        <authorList>
            <consortium name="DOE Joint Genome Institute"/>
            <consortium name="Mycorrhizal Genomics Consortium"/>
            <person name="Kohler A."/>
            <person name="Kuo A."/>
            <person name="Nagy L.G."/>
            <person name="Floudas D."/>
            <person name="Copeland A."/>
            <person name="Barry K.W."/>
            <person name="Cichocki N."/>
            <person name="Veneault-Fourrey C."/>
            <person name="LaButti K."/>
            <person name="Lindquist E.A."/>
            <person name="Lipzen A."/>
            <person name="Lundell T."/>
            <person name="Morin E."/>
            <person name="Murat C."/>
            <person name="Riley R."/>
            <person name="Ohm R."/>
            <person name="Sun H."/>
            <person name="Tunlid A."/>
            <person name="Henrissat B."/>
            <person name="Grigoriev I.V."/>
            <person name="Hibbett D.S."/>
            <person name="Martin F."/>
        </authorList>
    </citation>
    <scope>NUCLEOTIDE SEQUENCE [LARGE SCALE GENOMIC DNA]</scope>
    <source>
        <strain evidence="4">Foug A</strain>
    </source>
</reference>
<dbReference type="HOGENOM" id="CLU_120076_2_1_1"/>
<dbReference type="InterPro" id="IPR051522">
    <property type="entry name" value="ISC_assembly_LYR"/>
</dbReference>
<dbReference type="InParanoid" id="A0A0C3EIL8"/>
<proteinExistence type="inferred from homology"/>
<keyword evidence="4" id="KW-1185">Reference proteome</keyword>
<dbReference type="Pfam" id="PF05347">
    <property type="entry name" value="Complex1_LYR"/>
    <property type="match status" value="1"/>
</dbReference>